<feature type="compositionally biased region" description="Low complexity" evidence="2">
    <location>
        <begin position="414"/>
        <end position="424"/>
    </location>
</feature>
<feature type="compositionally biased region" description="Basic residues" evidence="2">
    <location>
        <begin position="627"/>
        <end position="636"/>
    </location>
</feature>
<organism evidence="6">
    <name type="scientific">Echinostoma caproni</name>
    <dbReference type="NCBI Taxonomy" id="27848"/>
    <lineage>
        <taxon>Eukaryota</taxon>
        <taxon>Metazoa</taxon>
        <taxon>Spiralia</taxon>
        <taxon>Lophotrochozoa</taxon>
        <taxon>Platyhelminthes</taxon>
        <taxon>Trematoda</taxon>
        <taxon>Digenea</taxon>
        <taxon>Plagiorchiida</taxon>
        <taxon>Echinostomata</taxon>
        <taxon>Echinostomatoidea</taxon>
        <taxon>Echinostomatidae</taxon>
        <taxon>Echinostoma</taxon>
    </lineage>
</organism>
<keyword evidence="1" id="KW-0479">Metal-binding</keyword>
<keyword evidence="1" id="KW-0862">Zinc</keyword>
<evidence type="ECO:0000256" key="1">
    <source>
        <dbReference type="PROSITE-ProRule" id="PRU00094"/>
    </source>
</evidence>
<evidence type="ECO:0000259" key="3">
    <source>
        <dbReference type="PROSITE" id="PS50114"/>
    </source>
</evidence>
<feature type="compositionally biased region" description="Low complexity" evidence="2">
    <location>
        <begin position="222"/>
        <end position="246"/>
    </location>
</feature>
<name>A0A183A6C1_9TREM</name>
<dbReference type="WBParaSite" id="ECPE_0000250601-mRNA-1">
    <property type="protein sequence ID" value="ECPE_0000250601-mRNA-1"/>
    <property type="gene ID" value="ECPE_0000250601"/>
</dbReference>
<dbReference type="Proteomes" id="UP000272942">
    <property type="component" value="Unassembled WGS sequence"/>
</dbReference>
<reference evidence="4 5" key="2">
    <citation type="submission" date="2018-11" db="EMBL/GenBank/DDBJ databases">
        <authorList>
            <consortium name="Pathogen Informatics"/>
        </authorList>
    </citation>
    <scope>NUCLEOTIDE SEQUENCE [LARGE SCALE GENOMIC DNA]</scope>
    <source>
        <strain evidence="4 5">Egypt</strain>
    </source>
</reference>
<feature type="region of interest" description="Disordered" evidence="2">
    <location>
        <begin position="861"/>
        <end position="894"/>
    </location>
</feature>
<feature type="compositionally biased region" description="Basic and acidic residues" evidence="2">
    <location>
        <begin position="204"/>
        <end position="218"/>
    </location>
</feature>
<feature type="compositionally biased region" description="Low complexity" evidence="2">
    <location>
        <begin position="673"/>
        <end position="683"/>
    </location>
</feature>
<evidence type="ECO:0000313" key="4">
    <source>
        <dbReference type="EMBL" id="VDP66661.1"/>
    </source>
</evidence>
<sequence>MLTVPYEVPLCPTGTITPNPTGFYVPRIGSNPLQQLQAYSEQYMRQNGPTLFTGSVDSKIPCYLATNEQIRSYWNRATTHENTSSTATNPVSVTECDSPFHALSPGDMNSISTVADQYKSTVPYPHAHHPIPMSNYIHPMEYYSNARVTNPEEHVSKTERIQSVTCSQIDDQTRSAVHHQMADSNRSTSVLNEDPSDYFNKHSIRSDAKSVPREENHLRRLTATTSTASNSSSSSSSSASSSSSGSDELEMIFHSPKLEPNRDRLSEESEITKKPIISDEQKSEHNTTLDSLLQQGSVSRGTSQFDSAVDIRRSQLVAPNLEDRRKDYDTHKQYSAAAAVAAAYAYASKYVQTASHQHLHTSNVHTQLGSDVSNPVSDCVLNPFATPIRTSHFGFSGPQSASWSSRRVQSEPATTSSCSSAFASNQPPAHNENRFLDSSYDGNRVRPETCGFEAPFVSQSHPNKSESCHTFDRYVSPNERECVKCGKPATSVWQPDGTGHFLCEDCVGDRRTVPATYSATSPITIEQNSPSMSSPDRQARSQVSESNGTGLAGCSEMDYYQDVTGISKLHSGPNTCLTPSKEDLARANGFYSTDTGERTMRMNQSKIMVNRKTRKRPTSMRKDAIQTRKRKSKKRRDYSLALAAAAAAAASANSASALAVALQHQQQQHHKQNQQQQLQQQQHTPNSQMNTGAPSFANKSLRYNPFEGVVHEASRDYCTFNEQPYAIGSPGSMNSTRSMLDYHYQVRLSYQLQQRSGLPPLDIHSSLMDPFLCSATALRYRSRPDLSNPYESQSTPRNPVHSADVHSVFQDAYSSSSEPCVFGQERSRDGFMEPVNTNEMTYSEHARNNNTNQSNVVIQTTPVDEPPDSMRTESNLNYQGYSLNPMRSGTDHIR</sequence>
<keyword evidence="5" id="KW-1185">Reference proteome</keyword>
<keyword evidence="1" id="KW-0863">Zinc-finger</keyword>
<feature type="compositionally biased region" description="Basic residues" evidence="2">
    <location>
        <begin position="610"/>
        <end position="619"/>
    </location>
</feature>
<feature type="compositionally biased region" description="Polar residues" evidence="2">
    <location>
        <begin position="872"/>
        <end position="887"/>
    </location>
</feature>
<dbReference type="GO" id="GO:0006355">
    <property type="term" value="P:regulation of DNA-templated transcription"/>
    <property type="evidence" value="ECO:0007669"/>
    <property type="project" value="InterPro"/>
</dbReference>
<dbReference type="OrthoDB" id="515401at2759"/>
<feature type="compositionally biased region" description="Basic and acidic residues" evidence="2">
    <location>
        <begin position="256"/>
        <end position="287"/>
    </location>
</feature>
<feature type="region of interest" description="Disordered" evidence="2">
    <location>
        <begin position="170"/>
        <end position="287"/>
    </location>
</feature>
<dbReference type="GO" id="GO:0008270">
    <property type="term" value="F:zinc ion binding"/>
    <property type="evidence" value="ECO:0007669"/>
    <property type="project" value="UniProtKB-KW"/>
</dbReference>
<protein>
    <submittedName>
        <fullName evidence="6">GATA-type domain-containing protein</fullName>
    </submittedName>
</protein>
<dbReference type="EMBL" id="UZAN01039658">
    <property type="protein sequence ID" value="VDP66661.1"/>
    <property type="molecule type" value="Genomic_DNA"/>
</dbReference>
<gene>
    <name evidence="4" type="ORF">ECPE_LOCUS2506</name>
</gene>
<feature type="region of interest" description="Disordered" evidence="2">
    <location>
        <begin position="661"/>
        <end position="698"/>
    </location>
</feature>
<dbReference type="AlphaFoldDB" id="A0A183A6C1"/>
<feature type="compositionally biased region" description="Polar residues" evidence="2">
    <location>
        <begin position="684"/>
        <end position="693"/>
    </location>
</feature>
<feature type="region of interest" description="Disordered" evidence="2">
    <location>
        <begin position="610"/>
        <end position="637"/>
    </location>
</feature>
<accession>A0A183A6C1</accession>
<dbReference type="GO" id="GO:0043565">
    <property type="term" value="F:sequence-specific DNA binding"/>
    <property type="evidence" value="ECO:0007669"/>
    <property type="project" value="InterPro"/>
</dbReference>
<feature type="region of interest" description="Disordered" evidence="2">
    <location>
        <begin position="414"/>
        <end position="439"/>
    </location>
</feature>
<feature type="compositionally biased region" description="Polar residues" evidence="2">
    <location>
        <begin position="182"/>
        <end position="191"/>
    </location>
</feature>
<feature type="compositionally biased region" description="Polar residues" evidence="2">
    <location>
        <begin position="524"/>
        <end position="549"/>
    </location>
</feature>
<evidence type="ECO:0000313" key="6">
    <source>
        <dbReference type="WBParaSite" id="ECPE_0000250601-mRNA-1"/>
    </source>
</evidence>
<feature type="region of interest" description="Disordered" evidence="2">
    <location>
        <begin position="524"/>
        <end position="550"/>
    </location>
</feature>
<evidence type="ECO:0000256" key="2">
    <source>
        <dbReference type="SAM" id="MobiDB-lite"/>
    </source>
</evidence>
<reference evidence="6" key="1">
    <citation type="submission" date="2016-06" db="UniProtKB">
        <authorList>
            <consortium name="WormBaseParasite"/>
        </authorList>
    </citation>
    <scope>IDENTIFICATION</scope>
</reference>
<evidence type="ECO:0000313" key="5">
    <source>
        <dbReference type="Proteomes" id="UP000272942"/>
    </source>
</evidence>
<dbReference type="PROSITE" id="PS50114">
    <property type="entry name" value="GATA_ZN_FINGER_2"/>
    <property type="match status" value="1"/>
</dbReference>
<dbReference type="InterPro" id="IPR000679">
    <property type="entry name" value="Znf_GATA"/>
</dbReference>
<proteinExistence type="predicted"/>
<feature type="domain" description="GATA-type" evidence="3">
    <location>
        <begin position="476"/>
        <end position="506"/>
    </location>
</feature>